<proteinExistence type="predicted"/>
<evidence type="ECO:0000313" key="3">
    <source>
        <dbReference type="Proteomes" id="UP000637643"/>
    </source>
</evidence>
<dbReference type="SUPFAM" id="SSF69118">
    <property type="entry name" value="AhpD-like"/>
    <property type="match status" value="1"/>
</dbReference>
<evidence type="ECO:0000259" key="1">
    <source>
        <dbReference type="Pfam" id="PF02627"/>
    </source>
</evidence>
<comment type="caution">
    <text evidence="2">The sequence shown here is derived from an EMBL/GenBank/DDBJ whole genome shotgun (WGS) entry which is preliminary data.</text>
</comment>
<dbReference type="PANTHER" id="PTHR33570">
    <property type="entry name" value="4-CARBOXYMUCONOLACTONE DECARBOXYLASE FAMILY PROTEIN"/>
    <property type="match status" value="1"/>
</dbReference>
<dbReference type="AlphaFoldDB" id="A0A917C7C0"/>
<accession>A0A917C7C0</accession>
<dbReference type="Pfam" id="PF02627">
    <property type="entry name" value="CMD"/>
    <property type="match status" value="1"/>
</dbReference>
<dbReference type="Proteomes" id="UP000637643">
    <property type="component" value="Unassembled WGS sequence"/>
</dbReference>
<dbReference type="InterPro" id="IPR052512">
    <property type="entry name" value="4CMD/NDH-1_regulator"/>
</dbReference>
<dbReference type="PANTHER" id="PTHR33570:SF2">
    <property type="entry name" value="CARBOXYMUCONOLACTONE DECARBOXYLASE-LIKE DOMAIN-CONTAINING PROTEIN"/>
    <property type="match status" value="1"/>
</dbReference>
<name>A0A917C7C0_9BACL</name>
<dbReference type="EMBL" id="BMKR01000007">
    <property type="protein sequence ID" value="GGF75514.1"/>
    <property type="molecule type" value="Genomic_DNA"/>
</dbReference>
<keyword evidence="3" id="KW-1185">Reference proteome</keyword>
<reference evidence="2" key="1">
    <citation type="journal article" date="2014" name="Int. J. Syst. Evol. Microbiol.">
        <title>Complete genome sequence of Corynebacterium casei LMG S-19264T (=DSM 44701T), isolated from a smear-ripened cheese.</title>
        <authorList>
            <consortium name="US DOE Joint Genome Institute (JGI-PGF)"/>
            <person name="Walter F."/>
            <person name="Albersmeier A."/>
            <person name="Kalinowski J."/>
            <person name="Ruckert C."/>
        </authorList>
    </citation>
    <scope>NUCLEOTIDE SEQUENCE</scope>
    <source>
        <strain evidence="2">CGMCC 1.16134</strain>
    </source>
</reference>
<organism evidence="2 3">
    <name type="scientific">Paenibacillus albidus</name>
    <dbReference type="NCBI Taxonomy" id="2041023"/>
    <lineage>
        <taxon>Bacteria</taxon>
        <taxon>Bacillati</taxon>
        <taxon>Bacillota</taxon>
        <taxon>Bacilli</taxon>
        <taxon>Bacillales</taxon>
        <taxon>Paenibacillaceae</taxon>
        <taxon>Paenibacillus</taxon>
    </lineage>
</organism>
<dbReference type="InterPro" id="IPR029032">
    <property type="entry name" value="AhpD-like"/>
</dbReference>
<dbReference type="GO" id="GO:0051920">
    <property type="term" value="F:peroxiredoxin activity"/>
    <property type="evidence" value="ECO:0007669"/>
    <property type="project" value="InterPro"/>
</dbReference>
<evidence type="ECO:0000313" key="2">
    <source>
        <dbReference type="EMBL" id="GGF75514.1"/>
    </source>
</evidence>
<feature type="domain" description="Carboxymuconolactone decarboxylase-like" evidence="1">
    <location>
        <begin position="32"/>
        <end position="114"/>
    </location>
</feature>
<dbReference type="RefSeq" id="WP_189024541.1">
    <property type="nucleotide sequence ID" value="NZ_BMKR01000007.1"/>
</dbReference>
<dbReference type="InterPro" id="IPR003779">
    <property type="entry name" value="CMD-like"/>
</dbReference>
<protein>
    <recommendedName>
        <fullName evidence="1">Carboxymuconolactone decarboxylase-like domain-containing protein</fullName>
    </recommendedName>
</protein>
<gene>
    <name evidence="2" type="ORF">GCM10010912_20870</name>
</gene>
<dbReference type="Gene3D" id="1.20.1290.10">
    <property type="entry name" value="AhpD-like"/>
    <property type="match status" value="1"/>
</dbReference>
<sequence length="131" mass="14273">MNDNINSGLNHFAALSGDYGAKALAPIKENFPELAEFIMGSAYGDIFQRNTIGDDWKEIAIISALISMGQFDQLGVHYVMALSVGMSVEQIKGILLHLTPCLGAPRVISAFNVLLATLEEIDYSTIRQNNI</sequence>
<reference evidence="2" key="2">
    <citation type="submission" date="2020-09" db="EMBL/GenBank/DDBJ databases">
        <authorList>
            <person name="Sun Q."/>
            <person name="Zhou Y."/>
        </authorList>
    </citation>
    <scope>NUCLEOTIDE SEQUENCE</scope>
    <source>
        <strain evidence="2">CGMCC 1.16134</strain>
    </source>
</reference>